<comment type="caution">
    <text evidence="7">The sequence shown here is derived from an EMBL/GenBank/DDBJ whole genome shotgun (WGS) entry which is preliminary data.</text>
</comment>
<evidence type="ECO:0000313" key="8">
    <source>
        <dbReference type="Proteomes" id="UP001596004"/>
    </source>
</evidence>
<dbReference type="Gene3D" id="3.20.20.80">
    <property type="entry name" value="Glycosidases"/>
    <property type="match status" value="1"/>
</dbReference>
<dbReference type="InterPro" id="IPR044143">
    <property type="entry name" value="GlgB_N_E_set_prok"/>
</dbReference>
<accession>A0ABV9CAW0</accession>
<dbReference type="SMART" id="SM00642">
    <property type="entry name" value="Aamy"/>
    <property type="match status" value="1"/>
</dbReference>
<organism evidence="7 8">
    <name type="scientific">Sphaerisporangium dianthi</name>
    <dbReference type="NCBI Taxonomy" id="1436120"/>
    <lineage>
        <taxon>Bacteria</taxon>
        <taxon>Bacillati</taxon>
        <taxon>Actinomycetota</taxon>
        <taxon>Actinomycetes</taxon>
        <taxon>Streptosporangiales</taxon>
        <taxon>Streptosporangiaceae</taxon>
        <taxon>Sphaerisporangium</taxon>
    </lineage>
</organism>
<dbReference type="EC" id="2.4.1.18" evidence="3"/>
<dbReference type="Pfam" id="PF02922">
    <property type="entry name" value="CBM_48"/>
    <property type="match status" value="1"/>
</dbReference>
<dbReference type="Pfam" id="PF02806">
    <property type="entry name" value="Alpha-amylase_C"/>
    <property type="match status" value="1"/>
</dbReference>
<keyword evidence="5" id="KW-0808">Transferase</keyword>
<gene>
    <name evidence="7" type="ORF">ACFO60_05225</name>
</gene>
<evidence type="ECO:0000256" key="3">
    <source>
        <dbReference type="ARBA" id="ARBA00012541"/>
    </source>
</evidence>
<dbReference type="PANTHER" id="PTHR43651:SF3">
    <property type="entry name" value="1,4-ALPHA-GLUCAN-BRANCHING ENZYME"/>
    <property type="match status" value="1"/>
</dbReference>
<dbReference type="InterPro" id="IPR006048">
    <property type="entry name" value="A-amylase/branching_C"/>
</dbReference>
<dbReference type="CDD" id="cd11322">
    <property type="entry name" value="AmyAc_Glg_BE"/>
    <property type="match status" value="1"/>
</dbReference>
<evidence type="ECO:0000313" key="7">
    <source>
        <dbReference type="EMBL" id="MFC4530158.1"/>
    </source>
</evidence>
<dbReference type="SUPFAM" id="SSF51445">
    <property type="entry name" value="(Trans)glycosidases"/>
    <property type="match status" value="1"/>
</dbReference>
<dbReference type="InterPro" id="IPR004193">
    <property type="entry name" value="Glyco_hydro_13_N"/>
</dbReference>
<dbReference type="InterPro" id="IPR017853">
    <property type="entry name" value="GH"/>
</dbReference>
<dbReference type="InterPro" id="IPR013780">
    <property type="entry name" value="Glyco_hydro_b"/>
</dbReference>
<name>A0ABV9CAW0_9ACTN</name>
<comment type="similarity">
    <text evidence="2">Belongs to the glycosyl hydrolase 13 family. GlgB subfamily.</text>
</comment>
<sequence>MSFVVRRDGHRLEGIPFPFRRLGESDLRRIHAGRHQRLWQVLGAHTAASGTTFAVWAPSAREVRVAGDFDGWRGEAHRMRPLGASGVWELHVPGVGDGCRYMYDILGADGQWRRKADPLASASERSPSTASVVFTARHRWRDAAWLERRARAVAQEEPMSLYELHLGSWRPGLTYRELAEVLPGYVAGLGFTHVEIMPVAEHTSDERLPTAFYAPTARYGDPDDFRRLVDGLHQAGVGVILDWTPLCFAADDEALGRFDGTPLYEAVDAGDESLRERGGGFREAPASYAFDHRSPWVRNFLLANALHWCSEFHIDGLRTAGYPGVRDPEAVASFFREVNSVLHWQSPGAVTIAEGPSAAESVESLTGVAGPGFDFRWNTGWTQDCLGYLARDPGSRRYHHGEITFPLVYAYSERYILPISHMLGSLSSALPGDARWRRAGLRGFLAYMWAHPGKQLLFMGQEFAHEGEWRGAVGLPWEDADEGVRALVRDLNAAYRRLPALWRLDSSPEGFRWIAPDTAGDSVLAFLRYDLDGTPLACVCNFSPVAREGFKVGLPFPGRWTEVINTDAAPYGGSGVGNLGGVEAAAVPWHRGEASASVVLPPLSTVWLRPVSDKVSFP</sequence>
<dbReference type="Gene3D" id="2.60.40.10">
    <property type="entry name" value="Immunoglobulins"/>
    <property type="match status" value="1"/>
</dbReference>
<comment type="catalytic activity">
    <reaction evidence="1">
        <text>Transfers a segment of a (1-&gt;4)-alpha-D-glucan chain to a primary hydroxy group in a similar glucan chain.</text>
        <dbReference type="EC" id="2.4.1.18"/>
    </reaction>
</comment>
<dbReference type="PIRSF" id="PIRSF000463">
    <property type="entry name" value="GlgB"/>
    <property type="match status" value="1"/>
</dbReference>
<evidence type="ECO:0000256" key="4">
    <source>
        <dbReference type="ARBA" id="ARBA00022676"/>
    </source>
</evidence>
<dbReference type="CDD" id="cd02855">
    <property type="entry name" value="E_set_GBE_prok_N"/>
    <property type="match status" value="1"/>
</dbReference>
<dbReference type="Gene3D" id="2.60.40.1180">
    <property type="entry name" value="Golgi alpha-mannosidase II"/>
    <property type="match status" value="1"/>
</dbReference>
<dbReference type="EMBL" id="JBHSFP010000002">
    <property type="protein sequence ID" value="MFC4530158.1"/>
    <property type="molecule type" value="Genomic_DNA"/>
</dbReference>
<dbReference type="Proteomes" id="UP001596004">
    <property type="component" value="Unassembled WGS sequence"/>
</dbReference>
<evidence type="ECO:0000256" key="5">
    <source>
        <dbReference type="ARBA" id="ARBA00022679"/>
    </source>
</evidence>
<dbReference type="InterPro" id="IPR037439">
    <property type="entry name" value="Branching_enzy"/>
</dbReference>
<dbReference type="PANTHER" id="PTHR43651">
    <property type="entry name" value="1,4-ALPHA-GLUCAN-BRANCHING ENZYME"/>
    <property type="match status" value="1"/>
</dbReference>
<proteinExistence type="inferred from homology"/>
<evidence type="ECO:0000259" key="6">
    <source>
        <dbReference type="SMART" id="SM00642"/>
    </source>
</evidence>
<reference evidence="8" key="1">
    <citation type="journal article" date="2019" name="Int. J. Syst. Evol. Microbiol.">
        <title>The Global Catalogue of Microorganisms (GCM) 10K type strain sequencing project: providing services to taxonomists for standard genome sequencing and annotation.</title>
        <authorList>
            <consortium name="The Broad Institute Genomics Platform"/>
            <consortium name="The Broad Institute Genome Sequencing Center for Infectious Disease"/>
            <person name="Wu L."/>
            <person name="Ma J."/>
        </authorList>
    </citation>
    <scope>NUCLEOTIDE SEQUENCE [LARGE SCALE GENOMIC DNA]</scope>
    <source>
        <strain evidence="8">CGMCC 4.7132</strain>
    </source>
</reference>
<dbReference type="RefSeq" id="WP_380837634.1">
    <property type="nucleotide sequence ID" value="NZ_JBHSFP010000002.1"/>
</dbReference>
<dbReference type="InterPro" id="IPR013783">
    <property type="entry name" value="Ig-like_fold"/>
</dbReference>
<keyword evidence="4" id="KW-0328">Glycosyltransferase</keyword>
<evidence type="ECO:0000256" key="1">
    <source>
        <dbReference type="ARBA" id="ARBA00000826"/>
    </source>
</evidence>
<feature type="domain" description="Glycosyl hydrolase family 13 catalytic" evidence="6">
    <location>
        <begin position="163"/>
        <end position="497"/>
    </location>
</feature>
<dbReference type="InterPro" id="IPR006047">
    <property type="entry name" value="GH13_cat_dom"/>
</dbReference>
<dbReference type="SUPFAM" id="SSF51011">
    <property type="entry name" value="Glycosyl hydrolase domain"/>
    <property type="match status" value="1"/>
</dbReference>
<keyword evidence="8" id="KW-1185">Reference proteome</keyword>
<protein>
    <recommendedName>
        <fullName evidence="3">1,4-alpha-glucan branching enzyme</fullName>
        <ecNumber evidence="3">2.4.1.18</ecNumber>
    </recommendedName>
</protein>
<evidence type="ECO:0000256" key="2">
    <source>
        <dbReference type="ARBA" id="ARBA00009000"/>
    </source>
</evidence>